<accession>A0A1H0IX93</accession>
<dbReference type="EMBL" id="FNIJ01000010">
    <property type="protein sequence ID" value="SDO35963.1"/>
    <property type="molecule type" value="Genomic_DNA"/>
</dbReference>
<dbReference type="STRING" id="198616.SAMN05216193_110168"/>
<dbReference type="RefSeq" id="WP_084314950.1">
    <property type="nucleotide sequence ID" value="NZ_FNIJ01000010.1"/>
</dbReference>
<reference evidence="2" key="1">
    <citation type="submission" date="2016-10" db="EMBL/GenBank/DDBJ databases">
        <authorList>
            <person name="Varghese N."/>
            <person name="Submissions S."/>
        </authorList>
    </citation>
    <scope>NUCLEOTIDE SEQUENCE [LARGE SCALE GENOMIC DNA]</scope>
    <source>
        <strain evidence="2">JCM 21621</strain>
    </source>
</reference>
<organism evidence="1 2">
    <name type="scientific">Pseudomonas jinjuensis</name>
    <dbReference type="NCBI Taxonomy" id="198616"/>
    <lineage>
        <taxon>Bacteria</taxon>
        <taxon>Pseudomonadati</taxon>
        <taxon>Pseudomonadota</taxon>
        <taxon>Gammaproteobacteria</taxon>
        <taxon>Pseudomonadales</taxon>
        <taxon>Pseudomonadaceae</taxon>
        <taxon>Pseudomonas</taxon>
    </lineage>
</organism>
<name>A0A1H0IX93_9PSED</name>
<proteinExistence type="predicted"/>
<gene>
    <name evidence="1" type="ORF">SAMN05216193_110168</name>
</gene>
<dbReference type="AlphaFoldDB" id="A0A1H0IX93"/>
<evidence type="ECO:0000313" key="2">
    <source>
        <dbReference type="Proteomes" id="UP000242957"/>
    </source>
</evidence>
<dbReference type="Proteomes" id="UP000242957">
    <property type="component" value="Unassembled WGS sequence"/>
</dbReference>
<protein>
    <submittedName>
        <fullName evidence="1">Uncharacterized protein</fullName>
    </submittedName>
</protein>
<sequence>MNNADYEPAFLDDDGPSKDLLTFISTTNARELFGLKEGETVLDAMARCGFRSIVTGCFGRS</sequence>
<evidence type="ECO:0000313" key="1">
    <source>
        <dbReference type="EMBL" id="SDO35963.1"/>
    </source>
</evidence>
<keyword evidence="2" id="KW-1185">Reference proteome</keyword>
<dbReference type="OrthoDB" id="7477520at2"/>